<dbReference type="SUPFAM" id="SSF53335">
    <property type="entry name" value="S-adenosyl-L-methionine-dependent methyltransferases"/>
    <property type="match status" value="1"/>
</dbReference>
<dbReference type="CDD" id="cd02440">
    <property type="entry name" value="AdoMet_MTases"/>
    <property type="match status" value="1"/>
</dbReference>
<keyword evidence="3 9" id="KW-0489">Methyltransferase</keyword>
<evidence type="ECO:0000256" key="8">
    <source>
        <dbReference type="ARBA" id="ARBA00042266"/>
    </source>
</evidence>
<accession>A0A834TI85</accession>
<organism evidence="9 10">
    <name type="scientific">Senna tora</name>
    <dbReference type="NCBI Taxonomy" id="362788"/>
    <lineage>
        <taxon>Eukaryota</taxon>
        <taxon>Viridiplantae</taxon>
        <taxon>Streptophyta</taxon>
        <taxon>Embryophyta</taxon>
        <taxon>Tracheophyta</taxon>
        <taxon>Spermatophyta</taxon>
        <taxon>Magnoliopsida</taxon>
        <taxon>eudicotyledons</taxon>
        <taxon>Gunneridae</taxon>
        <taxon>Pentapetalae</taxon>
        <taxon>rosids</taxon>
        <taxon>fabids</taxon>
        <taxon>Fabales</taxon>
        <taxon>Fabaceae</taxon>
        <taxon>Caesalpinioideae</taxon>
        <taxon>Cassia clade</taxon>
        <taxon>Senna</taxon>
    </lineage>
</organism>
<dbReference type="GO" id="GO:0005840">
    <property type="term" value="C:ribosome"/>
    <property type="evidence" value="ECO:0007669"/>
    <property type="project" value="UniProtKB-KW"/>
</dbReference>
<evidence type="ECO:0000313" key="9">
    <source>
        <dbReference type="EMBL" id="KAF7822688.1"/>
    </source>
</evidence>
<evidence type="ECO:0000256" key="2">
    <source>
        <dbReference type="ARBA" id="ARBA00022490"/>
    </source>
</evidence>
<keyword evidence="4 9" id="KW-0808">Transferase</keyword>
<dbReference type="Proteomes" id="UP000634136">
    <property type="component" value="Unassembled WGS sequence"/>
</dbReference>
<dbReference type="GO" id="GO:0032259">
    <property type="term" value="P:methylation"/>
    <property type="evidence" value="ECO:0007669"/>
    <property type="project" value="UniProtKB-KW"/>
</dbReference>
<keyword evidence="5" id="KW-0949">S-adenosyl-L-methionine</keyword>
<evidence type="ECO:0000256" key="5">
    <source>
        <dbReference type="ARBA" id="ARBA00022691"/>
    </source>
</evidence>
<keyword evidence="9" id="KW-0687">Ribonucleoprotein</keyword>
<evidence type="ECO:0000256" key="3">
    <source>
        <dbReference type="ARBA" id="ARBA00022603"/>
    </source>
</evidence>
<comment type="similarity">
    <text evidence="1">Belongs to the methyltransferase superfamily. PrmA family.</text>
</comment>
<dbReference type="InterPro" id="IPR050078">
    <property type="entry name" value="Ribosomal_L11_MeTrfase_PrmA"/>
</dbReference>
<dbReference type="Gene3D" id="3.40.50.150">
    <property type="entry name" value="Vaccinia Virus protein VP39"/>
    <property type="match status" value="1"/>
</dbReference>
<dbReference type="Pfam" id="PF06325">
    <property type="entry name" value="PrmA"/>
    <property type="match status" value="1"/>
</dbReference>
<evidence type="ECO:0000256" key="6">
    <source>
        <dbReference type="ARBA" id="ARBA00037932"/>
    </source>
</evidence>
<dbReference type="EMBL" id="JAAIUW010000007">
    <property type="protein sequence ID" value="KAF7822688.1"/>
    <property type="molecule type" value="Genomic_DNA"/>
</dbReference>
<evidence type="ECO:0000256" key="1">
    <source>
        <dbReference type="ARBA" id="ARBA00009741"/>
    </source>
</evidence>
<dbReference type="NCBIfam" id="TIGR00406">
    <property type="entry name" value="prmA"/>
    <property type="match status" value="1"/>
</dbReference>
<dbReference type="InterPro" id="IPR029063">
    <property type="entry name" value="SAM-dependent_MTases_sf"/>
</dbReference>
<keyword evidence="2" id="KW-0963">Cytoplasm</keyword>
<evidence type="ECO:0000256" key="4">
    <source>
        <dbReference type="ARBA" id="ARBA00022679"/>
    </source>
</evidence>
<dbReference type="PANTHER" id="PTHR43648:SF1">
    <property type="entry name" value="ELECTRON TRANSFER FLAVOPROTEIN BETA SUBUNIT LYSINE METHYLTRANSFERASE"/>
    <property type="match status" value="1"/>
</dbReference>
<keyword evidence="10" id="KW-1185">Reference proteome</keyword>
<protein>
    <recommendedName>
        <fullName evidence="8">ETFB lysine methyltransferase</fullName>
    </recommendedName>
    <alternativeName>
        <fullName evidence="7">Protein N-lysine methyltransferase METTL20</fullName>
    </alternativeName>
</protein>
<dbReference type="GO" id="GO:0016279">
    <property type="term" value="F:protein-lysine N-methyltransferase activity"/>
    <property type="evidence" value="ECO:0007669"/>
    <property type="project" value="TreeGrafter"/>
</dbReference>
<reference evidence="9" key="1">
    <citation type="submission" date="2020-09" db="EMBL/GenBank/DDBJ databases">
        <title>Genome-Enabled Discovery of Anthraquinone Biosynthesis in Senna tora.</title>
        <authorList>
            <person name="Kang S.-H."/>
            <person name="Pandey R.P."/>
            <person name="Lee C.-M."/>
            <person name="Sim J.-S."/>
            <person name="Jeong J.-T."/>
            <person name="Choi B.-S."/>
            <person name="Jung M."/>
            <person name="Ginzburg D."/>
            <person name="Zhao K."/>
            <person name="Won S.Y."/>
            <person name="Oh T.-J."/>
            <person name="Yu Y."/>
            <person name="Kim N.-H."/>
            <person name="Lee O.R."/>
            <person name="Lee T.-H."/>
            <person name="Bashyal P."/>
            <person name="Kim T.-S."/>
            <person name="Lee W.-H."/>
            <person name="Kawkins C."/>
            <person name="Kim C.-K."/>
            <person name="Kim J.S."/>
            <person name="Ahn B.O."/>
            <person name="Rhee S.Y."/>
            <person name="Sohng J.K."/>
        </authorList>
    </citation>
    <scope>NUCLEOTIDE SEQUENCE</scope>
    <source>
        <tissue evidence="9">Leaf</tissue>
    </source>
</reference>
<sequence length="372" mass="39997">MASWHLLRRLALTVGAHSSPALSRALLPSSPSLLTHCSSSPSFLSSFKLIQPWLPHLNAANISTPSSSSQSLLRQSLATPYLSVLIHCPKDVADVLADALLCFGASSASIDEVDACVMNDEICISSIFPEDEDVSMCISHAADSIGLKKIPKYEVKIGEHDDWMKKSQESFHPIEIIEGLWVVPEWRTPPDAQATNIILNPGLSFGTGEHPTTKLCLLLLHGCIKGGEDILDYGTGSGILSIAALKFGAAFAVGIDIDPQAIESASQNATLNNIGPEKLQLHLVSSKPSLDEEEQKYDVVIANILLNPLLDLADQIVSSAKPGAVIGLSGILCEQVRFITERYSPFLEGMAVTEMDDWACVSGRKKSNLDVC</sequence>
<dbReference type="InterPro" id="IPR004498">
    <property type="entry name" value="Ribosomal_PrmA_MeTrfase"/>
</dbReference>
<proteinExistence type="inferred from homology"/>
<keyword evidence="9" id="KW-0689">Ribosomal protein</keyword>
<dbReference type="HAMAP" id="MF_00735">
    <property type="entry name" value="Methyltr_PrmA"/>
    <property type="match status" value="1"/>
</dbReference>
<evidence type="ECO:0000256" key="7">
    <source>
        <dbReference type="ARBA" id="ARBA00041867"/>
    </source>
</evidence>
<dbReference type="AlphaFoldDB" id="A0A834TI85"/>
<comment type="caution">
    <text evidence="9">The sequence shown here is derived from an EMBL/GenBank/DDBJ whole genome shotgun (WGS) entry which is preliminary data.</text>
</comment>
<comment type="similarity">
    <text evidence="6">Belongs to the methyltransferase superfamily. ETFBKMT family.</text>
</comment>
<evidence type="ECO:0000313" key="10">
    <source>
        <dbReference type="Proteomes" id="UP000634136"/>
    </source>
</evidence>
<dbReference type="PANTHER" id="PTHR43648">
    <property type="entry name" value="ELECTRON TRANSFER FLAVOPROTEIN BETA SUBUNIT LYSINE METHYLTRANSFERASE"/>
    <property type="match status" value="1"/>
</dbReference>
<gene>
    <name evidence="9" type="ORF">G2W53_020832</name>
</gene>
<name>A0A834TI85_9FABA</name>
<dbReference type="GO" id="GO:0005739">
    <property type="term" value="C:mitochondrion"/>
    <property type="evidence" value="ECO:0007669"/>
    <property type="project" value="TreeGrafter"/>
</dbReference>
<dbReference type="OrthoDB" id="419617at2759"/>